<evidence type="ECO:0000256" key="3">
    <source>
        <dbReference type="ARBA" id="ARBA00022692"/>
    </source>
</evidence>
<evidence type="ECO:0000256" key="7">
    <source>
        <dbReference type="SAM" id="Coils"/>
    </source>
</evidence>
<feature type="transmembrane region" description="Helical" evidence="9">
    <location>
        <begin position="180"/>
        <end position="204"/>
    </location>
</feature>
<feature type="region of interest" description="Disordered" evidence="8">
    <location>
        <begin position="539"/>
        <end position="563"/>
    </location>
</feature>
<comment type="similarity">
    <text evidence="6">Belongs to the exbB/tolQ family.</text>
</comment>
<evidence type="ECO:0000313" key="12">
    <source>
        <dbReference type="Proteomes" id="UP000253999"/>
    </source>
</evidence>
<dbReference type="SUPFAM" id="SSF58113">
    <property type="entry name" value="Apolipoprotein A-I"/>
    <property type="match status" value="1"/>
</dbReference>
<dbReference type="NCBIfam" id="NF033915">
    <property type="entry name" value="antiphage_ZorA_2"/>
    <property type="match status" value="1"/>
</dbReference>
<evidence type="ECO:0000256" key="2">
    <source>
        <dbReference type="ARBA" id="ARBA00022475"/>
    </source>
</evidence>
<feature type="transmembrane region" description="Helical" evidence="9">
    <location>
        <begin position="20"/>
        <end position="41"/>
    </location>
</feature>
<dbReference type="GO" id="GO:0005886">
    <property type="term" value="C:plasma membrane"/>
    <property type="evidence" value="ECO:0007669"/>
    <property type="project" value="UniProtKB-SubCell"/>
</dbReference>
<dbReference type="InterPro" id="IPR002898">
    <property type="entry name" value="MotA_ExbB_proton_chnl"/>
</dbReference>
<keyword evidence="2" id="KW-1003">Cell membrane</keyword>
<feature type="transmembrane region" description="Helical" evidence="9">
    <location>
        <begin position="136"/>
        <end position="160"/>
    </location>
</feature>
<feature type="coiled-coil region" evidence="7">
    <location>
        <begin position="445"/>
        <end position="472"/>
    </location>
</feature>
<accession>A0A369ZE58</accession>
<comment type="subcellular location">
    <subcellularLocation>
        <location evidence="1">Cell membrane</location>
        <topology evidence="1">Multi-pass membrane protein</topology>
    </subcellularLocation>
    <subcellularLocation>
        <location evidence="6">Membrane</location>
        <topology evidence="6">Multi-pass membrane protein</topology>
    </subcellularLocation>
</comment>
<evidence type="ECO:0000256" key="5">
    <source>
        <dbReference type="ARBA" id="ARBA00023136"/>
    </source>
</evidence>
<dbReference type="GO" id="GO:0015031">
    <property type="term" value="P:protein transport"/>
    <property type="evidence" value="ECO:0007669"/>
    <property type="project" value="UniProtKB-KW"/>
</dbReference>
<dbReference type="Pfam" id="PF01618">
    <property type="entry name" value="MotA_ExbB"/>
    <property type="match status" value="1"/>
</dbReference>
<evidence type="ECO:0000256" key="6">
    <source>
        <dbReference type="RuleBase" id="RU004057"/>
    </source>
</evidence>
<evidence type="ECO:0000256" key="4">
    <source>
        <dbReference type="ARBA" id="ARBA00022989"/>
    </source>
</evidence>
<name>A0A369ZE58_HAEPH</name>
<evidence type="ECO:0000313" key="11">
    <source>
        <dbReference type="EMBL" id="RDF03878.1"/>
    </source>
</evidence>
<evidence type="ECO:0000256" key="9">
    <source>
        <dbReference type="SAM" id="Phobius"/>
    </source>
</evidence>
<keyword evidence="4 9" id="KW-1133">Transmembrane helix</keyword>
<dbReference type="Proteomes" id="UP000253999">
    <property type="component" value="Unassembled WGS sequence"/>
</dbReference>
<dbReference type="RefSeq" id="WP_111313122.1">
    <property type="nucleotide sequence ID" value="NZ_QEQD01000006.1"/>
</dbReference>
<keyword evidence="6" id="KW-0813">Transport</keyword>
<dbReference type="EMBL" id="QEQD01000006">
    <property type="protein sequence ID" value="RDF03878.1"/>
    <property type="molecule type" value="Genomic_DNA"/>
</dbReference>
<sequence length="773" mass="86804">MENFYTDYISKFLPHFPIATFSDGLTFAILIILAFFFLWYLTKVVFQYIKAQTAINFYVKFIKNIEQEKEALADKRRELLEKAKQNKKFGSIWQEFNESLVEVELLDKSRKLYNTVDAAYFFNNHTLAGGLTENRLFSAVPGFLTAIGVLGTFLGLTFGLSDIDFKGSDPSKITEGINSMVSGAGTAFITSLWGVITSLLFNWFEKICERRVKNNISKLQVRIDAIFPRIVAEQTLTEIKAINHDAKTHLASLSEKIGEQMQKVMKDTSSEISKSITNSLKESLAPAVTKMMENSREGSEKMVEVLLQEFISKIGNAGEMQKNAMNNASQAFTESSTQMISRLSTFVEQLDAKVTEVRDGTCQMLEQMQQHFSTQIGDMQSQTQQQNEQAVEFMQTLASSMIEFNQHNQSMFSSMQTMLSEKAEEQSLQFAKREENLTASTDSFMEKLTQAIEELNRNNANMLKVIEETLTTRLNAQTEADNLRATAMSEQFAKREENLTASTDSFMEKLAQSIETLNNNNSQMLKAMESGLSERINAQAEADKARAEDFMQQAEKGRQTQQTLTESVKEVLATQGKQNDELSAQLTTLATSFERVSQAHKASSESMESASAKINSSATGFDNVATRLKAALTEFDTKLAAILVNVEKVTRENSNTATLFNASTSRLETSSVFLEKTAGNLSDTAQTTKVVFESMQTNFNQFALQLRTYIEALNAEMSKLLVDYSKQVQSQTNDRLNEWNNQTREYTTNMVNAVKALSDTVDEIETKISHRGA</sequence>
<reference evidence="11 12" key="1">
    <citation type="submission" date="2018-05" db="EMBL/GenBank/DDBJ databases">
        <title>Draft Genome Sequences for a Diverse set of 7 Haemophilus Species.</title>
        <authorList>
            <person name="Nichols M."/>
            <person name="Topaz N."/>
            <person name="Wang X."/>
            <person name="Wang X."/>
            <person name="Boxrud D."/>
        </authorList>
    </citation>
    <scope>NUCLEOTIDE SEQUENCE [LARGE SCALE GENOMIC DNA]</scope>
    <source>
        <strain evidence="11 12">C2010039593</strain>
    </source>
</reference>
<keyword evidence="3 9" id="KW-0812">Transmembrane</keyword>
<organism evidence="11 12">
    <name type="scientific">Haemophilus parahaemolyticus</name>
    <dbReference type="NCBI Taxonomy" id="735"/>
    <lineage>
        <taxon>Bacteria</taxon>
        <taxon>Pseudomonadati</taxon>
        <taxon>Pseudomonadota</taxon>
        <taxon>Gammaproteobacteria</taxon>
        <taxon>Pasteurellales</taxon>
        <taxon>Pasteurellaceae</taxon>
        <taxon>Haemophilus</taxon>
    </lineage>
</organism>
<comment type="caution">
    <text evidence="11">The sequence shown here is derived from an EMBL/GenBank/DDBJ whole genome shotgun (WGS) entry which is preliminary data.</text>
</comment>
<keyword evidence="7" id="KW-0175">Coiled coil</keyword>
<evidence type="ECO:0000256" key="1">
    <source>
        <dbReference type="ARBA" id="ARBA00004651"/>
    </source>
</evidence>
<feature type="coiled-coil region" evidence="7">
    <location>
        <begin position="58"/>
        <end position="85"/>
    </location>
</feature>
<protein>
    <recommendedName>
        <fullName evidence="10">MotA/TolQ/ExbB proton channel domain-containing protein</fullName>
    </recommendedName>
</protein>
<feature type="domain" description="MotA/TolQ/ExbB proton channel" evidence="10">
    <location>
        <begin position="134"/>
        <end position="220"/>
    </location>
</feature>
<evidence type="ECO:0000259" key="10">
    <source>
        <dbReference type="Pfam" id="PF01618"/>
    </source>
</evidence>
<proteinExistence type="inferred from homology"/>
<evidence type="ECO:0000256" key="8">
    <source>
        <dbReference type="SAM" id="MobiDB-lite"/>
    </source>
</evidence>
<keyword evidence="5 9" id="KW-0472">Membrane</keyword>
<gene>
    <name evidence="11" type="ORF">DPV98_06495</name>
</gene>
<keyword evidence="6" id="KW-0653">Protein transport</keyword>
<dbReference type="AlphaFoldDB" id="A0A369ZE58"/>